<name>A0A9N9GC97_9GLOM</name>
<dbReference type="PANTHER" id="PTHR32183:SF6">
    <property type="entry name" value="CYSTEINE SULFINATE DESULFINASE_CYSTEINE DESULFURASE AND RELATED ENZYMES"/>
    <property type="match status" value="1"/>
</dbReference>
<dbReference type="AlphaFoldDB" id="A0A9N9GC97"/>
<dbReference type="SUPFAM" id="SSF53335">
    <property type="entry name" value="S-adenosyl-L-methionine-dependent methyltransferases"/>
    <property type="match status" value="1"/>
</dbReference>
<comment type="caution">
    <text evidence="6">The sequence shown here is derived from an EMBL/GenBank/DDBJ whole genome shotgun (WGS) entry which is preliminary data.</text>
</comment>
<feature type="compositionally biased region" description="Low complexity" evidence="5">
    <location>
        <begin position="1"/>
        <end position="19"/>
    </location>
</feature>
<evidence type="ECO:0000313" key="7">
    <source>
        <dbReference type="Proteomes" id="UP000789342"/>
    </source>
</evidence>
<dbReference type="InterPro" id="IPR029063">
    <property type="entry name" value="SAM-dependent_MTases_sf"/>
</dbReference>
<keyword evidence="7" id="KW-1185">Reference proteome</keyword>
<evidence type="ECO:0000256" key="2">
    <source>
        <dbReference type="ARBA" id="ARBA00022603"/>
    </source>
</evidence>
<protein>
    <submittedName>
        <fullName evidence="6">6958_t:CDS:1</fullName>
    </submittedName>
</protein>
<keyword evidence="4" id="KW-0949">S-adenosyl-L-methionine</keyword>
<dbReference type="Gene3D" id="3.40.50.150">
    <property type="entry name" value="Vaccinia Virus protein VP39"/>
    <property type="match status" value="1"/>
</dbReference>
<sequence length="235" mass="26703">MDSSTQQSSQTQNEENNQSMQPQQVNIMQDIIAKHGSSGWDELYKMKKAVWDKGEVSPALRELIEEKKFPLPDGRGLVPGCGKGYDVFYFANKKRHMTGLDLSETVIDEAKMIQAELKFSEETTTFQAGDFFNFEISEGKFQLVYDYTFLCALPPTLRQSWGTRMSEIISPGGILIALMYPISNHTDGPPFAVSESMYDIMELLGKNFTLEHLDKNCKSFPGRQGRETMSVWKRI</sequence>
<dbReference type="GO" id="GO:0008757">
    <property type="term" value="F:S-adenosylmethionine-dependent methyltransferase activity"/>
    <property type="evidence" value="ECO:0007669"/>
    <property type="project" value="InterPro"/>
</dbReference>
<organism evidence="6 7">
    <name type="scientific">Acaulospora morrowiae</name>
    <dbReference type="NCBI Taxonomy" id="94023"/>
    <lineage>
        <taxon>Eukaryota</taxon>
        <taxon>Fungi</taxon>
        <taxon>Fungi incertae sedis</taxon>
        <taxon>Mucoromycota</taxon>
        <taxon>Glomeromycotina</taxon>
        <taxon>Glomeromycetes</taxon>
        <taxon>Diversisporales</taxon>
        <taxon>Acaulosporaceae</taxon>
        <taxon>Acaulospora</taxon>
    </lineage>
</organism>
<gene>
    <name evidence="6" type="ORF">AMORRO_LOCUS7743</name>
</gene>
<proteinExistence type="predicted"/>
<dbReference type="Proteomes" id="UP000789342">
    <property type="component" value="Unassembled WGS sequence"/>
</dbReference>
<dbReference type="CDD" id="cd02440">
    <property type="entry name" value="AdoMet_MTases"/>
    <property type="match status" value="1"/>
</dbReference>
<dbReference type="Pfam" id="PF05724">
    <property type="entry name" value="TPMT"/>
    <property type="match status" value="1"/>
</dbReference>
<dbReference type="OrthoDB" id="276151at2759"/>
<dbReference type="PANTHER" id="PTHR32183">
    <property type="match status" value="1"/>
</dbReference>
<evidence type="ECO:0000256" key="1">
    <source>
        <dbReference type="ARBA" id="ARBA00022553"/>
    </source>
</evidence>
<keyword evidence="2" id="KW-0489">Methyltransferase</keyword>
<evidence type="ECO:0000256" key="4">
    <source>
        <dbReference type="ARBA" id="ARBA00022691"/>
    </source>
</evidence>
<evidence type="ECO:0000313" key="6">
    <source>
        <dbReference type="EMBL" id="CAG8599984.1"/>
    </source>
</evidence>
<evidence type="ECO:0000256" key="3">
    <source>
        <dbReference type="ARBA" id="ARBA00022679"/>
    </source>
</evidence>
<feature type="region of interest" description="Disordered" evidence="5">
    <location>
        <begin position="1"/>
        <end position="22"/>
    </location>
</feature>
<accession>A0A9N9GC97</accession>
<keyword evidence="1" id="KW-0597">Phosphoprotein</keyword>
<keyword evidence="3" id="KW-0808">Transferase</keyword>
<dbReference type="EMBL" id="CAJVPV010006076">
    <property type="protein sequence ID" value="CAG8599984.1"/>
    <property type="molecule type" value="Genomic_DNA"/>
</dbReference>
<dbReference type="GO" id="GO:0032259">
    <property type="term" value="P:methylation"/>
    <property type="evidence" value="ECO:0007669"/>
    <property type="project" value="UniProtKB-KW"/>
</dbReference>
<dbReference type="InterPro" id="IPR008854">
    <property type="entry name" value="TPMT"/>
</dbReference>
<dbReference type="PROSITE" id="PS51585">
    <property type="entry name" value="SAM_MT_TPMT"/>
    <property type="match status" value="1"/>
</dbReference>
<reference evidence="6" key="1">
    <citation type="submission" date="2021-06" db="EMBL/GenBank/DDBJ databases">
        <authorList>
            <person name="Kallberg Y."/>
            <person name="Tangrot J."/>
            <person name="Rosling A."/>
        </authorList>
    </citation>
    <scope>NUCLEOTIDE SEQUENCE</scope>
    <source>
        <strain evidence="6">CL551</strain>
    </source>
</reference>
<evidence type="ECO:0000256" key="5">
    <source>
        <dbReference type="SAM" id="MobiDB-lite"/>
    </source>
</evidence>